<keyword evidence="8 13" id="KW-0378">Hydrolase</keyword>
<keyword evidence="13" id="KW-0966">Cell projection</keyword>
<evidence type="ECO:0000256" key="6">
    <source>
        <dbReference type="ARBA" id="ARBA00022764"/>
    </source>
</evidence>
<evidence type="ECO:0000259" key="12">
    <source>
        <dbReference type="SMART" id="SM00047"/>
    </source>
</evidence>
<dbReference type="NCBIfam" id="TIGR02541">
    <property type="entry name" value="flagell_FlgJ"/>
    <property type="match status" value="1"/>
</dbReference>
<comment type="function">
    <text evidence="1">Flagellum-specific muramidase which hydrolyzes the peptidoglycan layer to assemble the rod structure in the periplasmic space.</text>
</comment>
<evidence type="ECO:0000256" key="11">
    <source>
        <dbReference type="ARBA" id="ARBA00030835"/>
    </source>
</evidence>
<organism evidence="13 14">
    <name type="scientific">Edwardsiella anguillarum ET080813</name>
    <dbReference type="NCBI Taxonomy" id="667120"/>
    <lineage>
        <taxon>Bacteria</taxon>
        <taxon>Pseudomonadati</taxon>
        <taxon>Pseudomonadota</taxon>
        <taxon>Gammaproteobacteria</taxon>
        <taxon>Enterobacterales</taxon>
        <taxon>Hafniaceae</taxon>
        <taxon>Edwardsiella</taxon>
    </lineage>
</organism>
<comment type="subcellular location">
    <subcellularLocation>
        <location evidence="2">Periplasm</location>
    </subcellularLocation>
</comment>
<keyword evidence="13" id="KW-0969">Cilium</keyword>
<dbReference type="GO" id="GO:0044780">
    <property type="term" value="P:bacterial-type flagellum assembly"/>
    <property type="evidence" value="ECO:0007669"/>
    <property type="project" value="InterPro"/>
</dbReference>
<evidence type="ECO:0000256" key="4">
    <source>
        <dbReference type="ARBA" id="ARBA00007974"/>
    </source>
</evidence>
<evidence type="ECO:0000256" key="7">
    <source>
        <dbReference type="ARBA" id="ARBA00022795"/>
    </source>
</evidence>
<dbReference type="Gene3D" id="1.10.530.10">
    <property type="match status" value="1"/>
</dbReference>
<feature type="domain" description="Mannosyl-glycoprotein endo-beta-N-acetylglucosamidase-like" evidence="12">
    <location>
        <begin position="149"/>
        <end position="307"/>
    </location>
</feature>
<comment type="similarity">
    <text evidence="3">In the N-terminal section; belongs to the FlgJ family.</text>
</comment>
<dbReference type="EMBL" id="CP006664">
    <property type="protein sequence ID" value="AIJ09606.1"/>
    <property type="molecule type" value="Genomic_DNA"/>
</dbReference>
<dbReference type="SMART" id="SM00047">
    <property type="entry name" value="LYZ2"/>
    <property type="match status" value="1"/>
</dbReference>
<evidence type="ECO:0000256" key="3">
    <source>
        <dbReference type="ARBA" id="ARBA00006880"/>
    </source>
</evidence>
<dbReference type="Gene3D" id="2.10.70.40">
    <property type="entry name" value="peptidoglycan hydrolase"/>
    <property type="match status" value="1"/>
</dbReference>
<sequence length="320" mass="34722">MADDSLAFSSAAYDAQALNSLKYSAAGGSDKALRETARQMEGMFVQMMLKSMRQATPQEGILDSEQSRLYTSLYDQQVAQEMSAGKGMGIADMLYKQMRGVHQAQAHIPDSVGVAPMALDGETINSMPIHALEQVMRRAMPRIPHGGAALPLPNSNGEFVSQLSLPAQLASRQSGIPHQLIMAQAALESGWGQREIPGAHGGRSYNLFGIKAGKNWDGPTTEVTTTEYENGVAVKTRARFRVYGSYFEAINDYIGMLTNNPRYAAVVNADTPEQAAHALQRAGYATDPNYASKLVQLIGQIKQAGHRVVQAYTHDLANLF</sequence>
<dbReference type="InterPro" id="IPR013377">
    <property type="entry name" value="FlgJ"/>
</dbReference>
<dbReference type="InterPro" id="IPR002901">
    <property type="entry name" value="MGlyc_endo_b_GlcNAc-like_dom"/>
</dbReference>
<evidence type="ECO:0000256" key="8">
    <source>
        <dbReference type="ARBA" id="ARBA00022801"/>
    </source>
</evidence>
<dbReference type="PANTHER" id="PTHR33308:SF9">
    <property type="entry name" value="PEPTIDOGLYCAN HYDROLASE FLGJ"/>
    <property type="match status" value="1"/>
</dbReference>
<proteinExistence type="inferred from homology"/>
<keyword evidence="13" id="KW-0282">Flagellum</keyword>
<dbReference type="InterPro" id="IPR019301">
    <property type="entry name" value="Flagellar_prot_FlgJ_N"/>
</dbReference>
<dbReference type="InterPro" id="IPR051056">
    <property type="entry name" value="Glycosyl_Hydrolase_73"/>
</dbReference>
<dbReference type="KEGG" id="ete:ETEE_3178"/>
<dbReference type="PRINTS" id="PR01002">
    <property type="entry name" value="FLGFLGJ"/>
</dbReference>
<dbReference type="AlphaFoldDB" id="A0A076LP08"/>
<protein>
    <recommendedName>
        <fullName evidence="5">Peptidoglycan hydrolase FlgJ</fullName>
    </recommendedName>
    <alternativeName>
        <fullName evidence="11">Muramidase FlgJ</fullName>
    </alternativeName>
</protein>
<evidence type="ECO:0000256" key="10">
    <source>
        <dbReference type="ARBA" id="ARBA00023316"/>
    </source>
</evidence>
<keyword evidence="9 13" id="KW-0326">Glycosidase</keyword>
<comment type="similarity">
    <text evidence="4">In the C-terminal section; belongs to the glycosyl hydrolase 73 family.</text>
</comment>
<dbReference type="GO" id="GO:0042597">
    <property type="term" value="C:periplasmic space"/>
    <property type="evidence" value="ECO:0007669"/>
    <property type="project" value="UniProtKB-SubCell"/>
</dbReference>
<evidence type="ECO:0000256" key="2">
    <source>
        <dbReference type="ARBA" id="ARBA00004418"/>
    </source>
</evidence>
<dbReference type="FunFam" id="2.10.70.40:FF:000001">
    <property type="entry name" value="Flagellar assembly peptidoglycan hydrolase FlgJ"/>
    <property type="match status" value="1"/>
</dbReference>
<dbReference type="HOGENOM" id="CLU_013771_3_0_6"/>
<dbReference type="RefSeq" id="WP_034164404.1">
    <property type="nucleotide sequence ID" value="NZ_CP006664.1"/>
</dbReference>
<keyword evidence="10" id="KW-0961">Cell wall biogenesis/degradation</keyword>
<dbReference type="PANTHER" id="PTHR33308">
    <property type="entry name" value="PEPTIDOGLYCAN HYDROLASE FLGJ"/>
    <property type="match status" value="1"/>
</dbReference>
<dbReference type="GO" id="GO:0071555">
    <property type="term" value="P:cell wall organization"/>
    <property type="evidence" value="ECO:0007669"/>
    <property type="project" value="UniProtKB-KW"/>
</dbReference>
<keyword evidence="7" id="KW-1005">Bacterial flagellum biogenesis</keyword>
<accession>A0A076LP08</accession>
<dbReference type="Pfam" id="PF10135">
    <property type="entry name" value="Rod-binding"/>
    <property type="match status" value="1"/>
</dbReference>
<evidence type="ECO:0000313" key="14">
    <source>
        <dbReference type="Proteomes" id="UP000028681"/>
    </source>
</evidence>
<reference evidence="13 14" key="1">
    <citation type="journal article" date="2012" name="PLoS ONE">
        <title>Edwardsiella comparative phylogenomics reveal the new intra/inter-species taxonomic relationships, virulence evolution and niche adaptation mechanisms.</title>
        <authorList>
            <person name="Yang M."/>
            <person name="Lv Y."/>
            <person name="Xiao J."/>
            <person name="Wu H."/>
            <person name="Zheng H."/>
            <person name="Liu Q."/>
            <person name="Zhang Y."/>
            <person name="Wang Q."/>
        </authorList>
    </citation>
    <scope>NUCLEOTIDE SEQUENCE [LARGE SCALE GENOMIC DNA]</scope>
    <source>
        <strain evidence="14">080813</strain>
    </source>
</reference>
<name>A0A076LP08_9GAMM</name>
<keyword evidence="6" id="KW-0574">Periplasm</keyword>
<evidence type="ECO:0000256" key="9">
    <source>
        <dbReference type="ARBA" id="ARBA00023295"/>
    </source>
</evidence>
<dbReference type="GO" id="GO:0071973">
    <property type="term" value="P:bacterial-type flagellum-dependent cell motility"/>
    <property type="evidence" value="ECO:0007669"/>
    <property type="project" value="TreeGrafter"/>
</dbReference>
<dbReference type="Pfam" id="PF01832">
    <property type="entry name" value="Glucosaminidase"/>
    <property type="match status" value="1"/>
</dbReference>
<evidence type="ECO:0000313" key="13">
    <source>
        <dbReference type="EMBL" id="AIJ09606.1"/>
    </source>
</evidence>
<dbReference type="Proteomes" id="UP000028681">
    <property type="component" value="Chromosome"/>
</dbReference>
<dbReference type="GO" id="GO:0016798">
    <property type="term" value="F:hydrolase activity, acting on glycosyl bonds"/>
    <property type="evidence" value="ECO:0007669"/>
    <property type="project" value="UniProtKB-KW"/>
</dbReference>
<dbReference type="GeneID" id="33940660"/>
<dbReference type="GO" id="GO:0004040">
    <property type="term" value="F:amidase activity"/>
    <property type="evidence" value="ECO:0007669"/>
    <property type="project" value="InterPro"/>
</dbReference>
<evidence type="ECO:0000256" key="5">
    <source>
        <dbReference type="ARBA" id="ARBA00013433"/>
    </source>
</evidence>
<gene>
    <name evidence="13" type="primary">flgJ</name>
    <name evidence="13" type="ORF">ETEE_3178</name>
</gene>
<evidence type="ECO:0000256" key="1">
    <source>
        <dbReference type="ARBA" id="ARBA00002954"/>
    </source>
</evidence>